<comment type="caution">
    <text evidence="1">The sequence shown here is derived from an EMBL/GenBank/DDBJ whole genome shotgun (WGS) entry which is preliminary data.</text>
</comment>
<evidence type="ECO:0008006" key="3">
    <source>
        <dbReference type="Google" id="ProtNLM"/>
    </source>
</evidence>
<dbReference type="GO" id="GO:0000271">
    <property type="term" value="P:polysaccharide biosynthetic process"/>
    <property type="evidence" value="ECO:0007669"/>
    <property type="project" value="InterPro"/>
</dbReference>
<proteinExistence type="predicted"/>
<keyword evidence="2" id="KW-1185">Reference proteome</keyword>
<dbReference type="EMBL" id="JADZGI010000007">
    <property type="protein sequence ID" value="MBH0115053.1"/>
    <property type="molecule type" value="Genomic_DNA"/>
</dbReference>
<dbReference type="GO" id="GO:0015774">
    <property type="term" value="P:polysaccharide transport"/>
    <property type="evidence" value="ECO:0007669"/>
    <property type="project" value="InterPro"/>
</dbReference>
<dbReference type="Pfam" id="PF05159">
    <property type="entry name" value="Capsule_synth"/>
    <property type="match status" value="1"/>
</dbReference>
<organism evidence="1 2">
    <name type="scientific">Novosphingobium aureum</name>
    <dbReference type="NCBI Taxonomy" id="2792964"/>
    <lineage>
        <taxon>Bacteria</taxon>
        <taxon>Pseudomonadati</taxon>
        <taxon>Pseudomonadota</taxon>
        <taxon>Alphaproteobacteria</taxon>
        <taxon>Sphingomonadales</taxon>
        <taxon>Sphingomonadaceae</taxon>
        <taxon>Novosphingobium</taxon>
    </lineage>
</organism>
<protein>
    <recommendedName>
        <fullName evidence="3">Capsular biosynthesis protein</fullName>
    </recommendedName>
</protein>
<gene>
    <name evidence="1" type="ORF">I5E68_19085</name>
</gene>
<name>A0A931HGN5_9SPHN</name>
<dbReference type="AlphaFoldDB" id="A0A931HGN5"/>
<evidence type="ECO:0000313" key="1">
    <source>
        <dbReference type="EMBL" id="MBH0115053.1"/>
    </source>
</evidence>
<evidence type="ECO:0000313" key="2">
    <source>
        <dbReference type="Proteomes" id="UP000617634"/>
    </source>
</evidence>
<accession>A0A931HGN5</accession>
<dbReference type="InterPro" id="IPR007833">
    <property type="entry name" value="Capsule_polysaccharide_synth"/>
</dbReference>
<sequence length="630" mass="68078">MVLARSCSKDGRVKTSVQHPPAFLRIPPFPGHRAAPLAVRPARASSLAECEASDGAQGLGEGHSLLALLREHRVGGPFWGPGPDSDRACLPATPSPSGVVICASHARWLPMLIAMARREFPSEPLLVRVAHGAALRPWVDLTIARSPSPIRHLAHDSDPWALCSSASLVIADAEDEAALVARVLQCRCRIIGQGRFARLAGSAEDSAPGSELTLEMENTLASVVQAELADSWCYRDPFSAAALSPHNAIELLARWRRTIHENRKIHAVFGVARWKRPTVDPLLWDGTGPVRHRSRIPRSGRGEAGIRGTGHVVAWRARCTPRLIDTLERQVGQLAEIEDGLIRSSGLGAHCVPPLSIVLDPLGAHFDPTGPSTIETLLRKAEIPSALCARARDLRERLVAAGIGKYGAPPKRPPASGPVPCRKHRVVLVVGQVADDRAMAGTDLDNLALLRRARKAEPDAHIVYRPHPDVEAGHRKGALPDELVLNWADTIDRESLVAALLEQADTVHVISSLTGFEALLRGCKVVTHAMPFYAGWGLTLDCAPVPARRDRVRSLDELVACALILYPRYTDPVTRLPCTPEVLVARLAGRGQARARLTPLIALRRAQGALRRLLTGRFALPAANAPEHAL</sequence>
<reference evidence="1" key="1">
    <citation type="submission" date="2020-11" db="EMBL/GenBank/DDBJ databases">
        <title>Novosphingobium aureum sp. nov., a marine bacterium isolated from sediment of a salt flat.</title>
        <authorList>
            <person name="Yoo Y."/>
            <person name="Kim J.-J."/>
        </authorList>
    </citation>
    <scope>NUCLEOTIDE SEQUENCE</scope>
    <source>
        <strain evidence="1">YJ-S2-02</strain>
    </source>
</reference>
<dbReference type="CDD" id="cd16439">
    <property type="entry name" value="beta_Kdo_transferase_KpsC_2"/>
    <property type="match status" value="1"/>
</dbReference>
<dbReference type="Proteomes" id="UP000617634">
    <property type="component" value="Unassembled WGS sequence"/>
</dbReference>